<evidence type="ECO:0000259" key="6">
    <source>
        <dbReference type="PROSITE" id="PS51034"/>
    </source>
</evidence>
<evidence type="ECO:0000313" key="8">
    <source>
        <dbReference type="Proteomes" id="UP000596742"/>
    </source>
</evidence>
<dbReference type="FunFam" id="4.10.400.10:FF:000004">
    <property type="entry name" value="Low-density lipoprotein receptor-related protein 1"/>
    <property type="match status" value="1"/>
</dbReference>
<dbReference type="EMBL" id="UYJE01002739">
    <property type="protein sequence ID" value="VDI13199.1"/>
    <property type="molecule type" value="Genomic_DNA"/>
</dbReference>
<evidence type="ECO:0000256" key="4">
    <source>
        <dbReference type="SAM" id="MobiDB-lite"/>
    </source>
</evidence>
<dbReference type="Gene3D" id="2.60.40.3210">
    <property type="entry name" value="Zona pellucida, ZP-N domain"/>
    <property type="match status" value="1"/>
</dbReference>
<dbReference type="Pfam" id="PF00057">
    <property type="entry name" value="Ldl_recept_a"/>
    <property type="match status" value="2"/>
</dbReference>
<feature type="disulfide bond" evidence="3">
    <location>
        <begin position="122"/>
        <end position="140"/>
    </location>
</feature>
<dbReference type="SUPFAM" id="SSF57424">
    <property type="entry name" value="LDL receptor-like module"/>
    <property type="match status" value="2"/>
</dbReference>
<dbReference type="InterPro" id="IPR042235">
    <property type="entry name" value="ZP-C_dom"/>
</dbReference>
<feature type="region of interest" description="Disordered" evidence="4">
    <location>
        <begin position="311"/>
        <end position="331"/>
    </location>
</feature>
<feature type="disulfide bond" evidence="3">
    <location>
        <begin position="134"/>
        <end position="149"/>
    </location>
</feature>
<dbReference type="Proteomes" id="UP000596742">
    <property type="component" value="Unassembled WGS sequence"/>
</dbReference>
<dbReference type="InterPro" id="IPR023415">
    <property type="entry name" value="LDLR_class-A_CS"/>
</dbReference>
<feature type="domain" description="ZP" evidence="6">
    <location>
        <begin position="391"/>
        <end position="640"/>
    </location>
</feature>
<keyword evidence="8" id="KW-1185">Reference proteome</keyword>
<dbReference type="PROSITE" id="PS01209">
    <property type="entry name" value="LDLRA_1"/>
    <property type="match status" value="1"/>
</dbReference>
<dbReference type="InterPro" id="IPR036055">
    <property type="entry name" value="LDL_receptor-like_sf"/>
</dbReference>
<dbReference type="PROSITE" id="PS51034">
    <property type="entry name" value="ZP_2"/>
    <property type="match status" value="1"/>
</dbReference>
<dbReference type="PRINTS" id="PR00261">
    <property type="entry name" value="LDLRECEPTOR"/>
</dbReference>
<dbReference type="CDD" id="cd00112">
    <property type="entry name" value="LDLa"/>
    <property type="match status" value="2"/>
</dbReference>
<proteinExistence type="predicted"/>
<dbReference type="AlphaFoldDB" id="A0A8B6D1I1"/>
<feature type="disulfide bond" evidence="3">
    <location>
        <begin position="225"/>
        <end position="243"/>
    </location>
</feature>
<evidence type="ECO:0000256" key="2">
    <source>
        <dbReference type="ARBA" id="ARBA00023180"/>
    </source>
</evidence>
<gene>
    <name evidence="7" type="ORF">MGAL_10B028991</name>
</gene>
<reference evidence="7" key="1">
    <citation type="submission" date="2018-11" db="EMBL/GenBank/DDBJ databases">
        <authorList>
            <person name="Alioto T."/>
            <person name="Alioto T."/>
        </authorList>
    </citation>
    <scope>NUCLEOTIDE SEQUENCE</scope>
</reference>
<dbReference type="InterPro" id="IPR001507">
    <property type="entry name" value="ZP_dom"/>
</dbReference>
<keyword evidence="2" id="KW-0325">Glycoprotein</keyword>
<dbReference type="SMART" id="SM00192">
    <property type="entry name" value="LDLa"/>
    <property type="match status" value="2"/>
</dbReference>
<feature type="disulfide bond" evidence="3">
    <location>
        <begin position="237"/>
        <end position="252"/>
    </location>
</feature>
<dbReference type="FunFam" id="4.10.400.10:FF:000065">
    <property type="entry name" value="Transmembrane protease serine 7"/>
    <property type="match status" value="1"/>
</dbReference>
<dbReference type="PANTHER" id="PTHR11576">
    <property type="entry name" value="ZONA PELLUCIDA SPERM-BINDING PROTEIN 3"/>
    <property type="match status" value="1"/>
</dbReference>
<name>A0A8B6D1I1_MYTGA</name>
<sequence length="676" mass="77399">SSTLRRWWAFLTSTTSTAPLFTTATPKVTTATPSSTSTLRRWWTSHFTTSTTSAPTARLCNHNYSNCIDNNDFRQVTNNNLNIKNVLLRTLKNCYYIFKVSPAHIVILHCTKKFTMEEMFQCRNGRFIYKQWQCDGYNDCRDNSDEYMCVTTATPKIPTATPASTSPLRRWWTSHYTTSTTSAPLAPLFQTTVTASTPTTTVQTTVTASTPTTTGRICYYTQFQCRNGRCININYQCDGDNDCRDNSDEIMCATSTLRRWWTSTFTTSSTPPPTNKPIFSTTNPWWTGSPKRTDTTLSTSTLRGWWSSTFTTSSTPTPPSTAGRWWTNPKTTDTTISRTADPWWTKTKRTDTTISTSTLRRWWTSILTRPSTSTTPTTPLYTSYENYVDVNCGESNWYIRLYIRPLKQQFQGFNAGDVYLGRDSCTGYESGDYIIFSEEYNSCLTDKSTSNEAVIYTNTLVYALHDPDHRFIIRDYRFKVKVECDMSKREHGVDTIKHNHGHEDHTAAGTGHFSIHLNFYSDSKYQNRFNGFPPAYVVGDVVYVKVQTSMHDYDVKMRLSDCYTKPSEHASTIYTYYLIQNGCPVDRNTFVTSQSTHETRFHFQDFEYAGHPDSMFVHCNATFCKSNDYSSECEPQCKHSNRIGHHRSAVQNLNGPIEISDVETKILFTDKRGKFL</sequence>
<dbReference type="PANTHER" id="PTHR11576:SF14">
    <property type="entry name" value="ZP DOMAIN-CONTAINING PROTEIN"/>
    <property type="match status" value="1"/>
</dbReference>
<evidence type="ECO:0000256" key="3">
    <source>
        <dbReference type="PROSITE-ProRule" id="PRU00124"/>
    </source>
</evidence>
<accession>A0A8B6D1I1</accession>
<dbReference type="OrthoDB" id="6160633at2759"/>
<feature type="chain" id="PRO_5033043720" evidence="5">
    <location>
        <begin position="20"/>
        <end position="676"/>
    </location>
</feature>
<keyword evidence="1 3" id="KW-1015">Disulfide bond</keyword>
<dbReference type="SMART" id="SM00241">
    <property type="entry name" value="ZP"/>
    <property type="match status" value="1"/>
</dbReference>
<dbReference type="InterPro" id="IPR055355">
    <property type="entry name" value="ZP-C"/>
</dbReference>
<evidence type="ECO:0000313" key="7">
    <source>
        <dbReference type="EMBL" id="VDI13199.1"/>
    </source>
</evidence>
<feature type="disulfide bond" evidence="3">
    <location>
        <begin position="218"/>
        <end position="230"/>
    </location>
</feature>
<organism evidence="7 8">
    <name type="scientific">Mytilus galloprovincialis</name>
    <name type="common">Mediterranean mussel</name>
    <dbReference type="NCBI Taxonomy" id="29158"/>
    <lineage>
        <taxon>Eukaryota</taxon>
        <taxon>Metazoa</taxon>
        <taxon>Spiralia</taxon>
        <taxon>Lophotrochozoa</taxon>
        <taxon>Mollusca</taxon>
        <taxon>Bivalvia</taxon>
        <taxon>Autobranchia</taxon>
        <taxon>Pteriomorphia</taxon>
        <taxon>Mytilida</taxon>
        <taxon>Mytiloidea</taxon>
        <taxon>Mytilidae</taxon>
        <taxon>Mytilinae</taxon>
        <taxon>Mytilus</taxon>
    </lineage>
</organism>
<dbReference type="Gene3D" id="4.10.400.10">
    <property type="entry name" value="Low-density Lipoprotein Receptor"/>
    <property type="match status" value="2"/>
</dbReference>
<feature type="non-terminal residue" evidence="7">
    <location>
        <position position="676"/>
    </location>
</feature>
<dbReference type="Gene3D" id="2.60.40.4100">
    <property type="entry name" value="Zona pellucida, ZP-C domain"/>
    <property type="match status" value="1"/>
</dbReference>
<comment type="caution">
    <text evidence="3">Lacks conserved residue(s) required for the propagation of feature annotation.</text>
</comment>
<dbReference type="InterPro" id="IPR002172">
    <property type="entry name" value="LDrepeatLR_classA_rpt"/>
</dbReference>
<protein>
    <submittedName>
        <fullName evidence="7">Pancreatic secretory granule membrane major glycoprotein GP2</fullName>
    </submittedName>
</protein>
<dbReference type="PROSITE" id="PS50068">
    <property type="entry name" value="LDLRA_2"/>
    <property type="match status" value="2"/>
</dbReference>
<dbReference type="Pfam" id="PF00100">
    <property type="entry name" value="Zona_pellucida"/>
    <property type="match status" value="1"/>
</dbReference>
<comment type="caution">
    <text evidence="7">The sequence shown here is derived from an EMBL/GenBank/DDBJ whole genome shotgun (WGS) entry which is preliminary data.</text>
</comment>
<feature type="signal peptide" evidence="5">
    <location>
        <begin position="1"/>
        <end position="19"/>
    </location>
</feature>
<feature type="region of interest" description="Disordered" evidence="4">
    <location>
        <begin position="266"/>
        <end position="285"/>
    </location>
</feature>
<dbReference type="PRINTS" id="PR00023">
    <property type="entry name" value="ZPELLUCIDA"/>
</dbReference>
<evidence type="ECO:0000256" key="5">
    <source>
        <dbReference type="SAM" id="SignalP"/>
    </source>
</evidence>
<dbReference type="InterPro" id="IPR048290">
    <property type="entry name" value="ZP_chr"/>
</dbReference>
<evidence type="ECO:0000256" key="1">
    <source>
        <dbReference type="ARBA" id="ARBA00023157"/>
    </source>
</evidence>
<keyword evidence="5" id="KW-0732">Signal</keyword>